<name>A0ACC3U045_9ASCO</name>
<evidence type="ECO:0000313" key="2">
    <source>
        <dbReference type="Proteomes" id="UP001489719"/>
    </source>
</evidence>
<gene>
    <name evidence="1" type="ORF">V1517DRAFT_349803</name>
</gene>
<dbReference type="Proteomes" id="UP001489719">
    <property type="component" value="Unassembled WGS sequence"/>
</dbReference>
<comment type="caution">
    <text evidence="1">The sequence shown here is derived from an EMBL/GenBank/DDBJ whole genome shotgun (WGS) entry which is preliminary data.</text>
</comment>
<protein>
    <submittedName>
        <fullName evidence="1">Uncharacterized protein</fullName>
    </submittedName>
</protein>
<accession>A0ACC3U045</accession>
<keyword evidence="2" id="KW-1185">Reference proteome</keyword>
<dbReference type="EMBL" id="MU970034">
    <property type="protein sequence ID" value="KAK9326337.1"/>
    <property type="molecule type" value="Genomic_DNA"/>
</dbReference>
<evidence type="ECO:0000313" key="1">
    <source>
        <dbReference type="EMBL" id="KAK9326337.1"/>
    </source>
</evidence>
<sequence>MKFTGKSDQWISAVAYLFTRCADNLVTLNQDPRALDLYQKSLSIYAGLDKHVSLAYSGIAQCYTDKGDLEKAEKFRKLAVIAACEKPILSMFDVHTGENGLKVIDDLAVARVDSNPTDVYVDAATELALIYVQNHQSAKALRIFLSLVRLIAEKKESYLARKDKYPRYNPQLADEARLKYYVSETLWALGLKHEALEWTQMAYNEAVLFYMRDNASVEVARIAMQNLAKIYKHFGREEDEKEAALQASRISPVPATSEFQWVIGHRL</sequence>
<proteinExistence type="predicted"/>
<reference evidence="2" key="1">
    <citation type="journal article" date="2024" name="Front. Bioeng. Biotechnol.">
        <title>Genome-scale model development and genomic sequencing of the oleaginous clade Lipomyces.</title>
        <authorList>
            <person name="Czajka J.J."/>
            <person name="Han Y."/>
            <person name="Kim J."/>
            <person name="Mondo S.J."/>
            <person name="Hofstad B.A."/>
            <person name="Robles A."/>
            <person name="Haridas S."/>
            <person name="Riley R."/>
            <person name="LaButti K."/>
            <person name="Pangilinan J."/>
            <person name="Andreopoulos W."/>
            <person name="Lipzen A."/>
            <person name="Yan J."/>
            <person name="Wang M."/>
            <person name="Ng V."/>
            <person name="Grigoriev I.V."/>
            <person name="Spatafora J.W."/>
            <person name="Magnuson J.K."/>
            <person name="Baker S.E."/>
            <person name="Pomraning K.R."/>
        </authorList>
    </citation>
    <scope>NUCLEOTIDE SEQUENCE [LARGE SCALE GENOMIC DNA]</scope>
    <source>
        <strain evidence="2">CBS 10300</strain>
    </source>
</reference>
<organism evidence="1 2">
    <name type="scientific">Lipomyces orientalis</name>
    <dbReference type="NCBI Taxonomy" id="1233043"/>
    <lineage>
        <taxon>Eukaryota</taxon>
        <taxon>Fungi</taxon>
        <taxon>Dikarya</taxon>
        <taxon>Ascomycota</taxon>
        <taxon>Saccharomycotina</taxon>
        <taxon>Lipomycetes</taxon>
        <taxon>Lipomycetales</taxon>
        <taxon>Lipomycetaceae</taxon>
        <taxon>Lipomyces</taxon>
    </lineage>
</organism>